<proteinExistence type="inferred from homology"/>
<accession>A0A0R2MD94</accession>
<evidence type="ECO:0000259" key="3">
    <source>
        <dbReference type="Pfam" id="PF07261"/>
    </source>
</evidence>
<organism evidence="5 6">
    <name type="scientific">Lactiplantibacillus xiangfangensis</name>
    <dbReference type="NCBI Taxonomy" id="942150"/>
    <lineage>
        <taxon>Bacteria</taxon>
        <taxon>Bacillati</taxon>
        <taxon>Bacillota</taxon>
        <taxon>Bacilli</taxon>
        <taxon>Lactobacillales</taxon>
        <taxon>Lactobacillaceae</taxon>
        <taxon>Lactiplantibacillus</taxon>
    </lineage>
</organism>
<feature type="domain" description="DnaB/C C-terminal" evidence="3">
    <location>
        <begin position="327"/>
        <end position="402"/>
    </location>
</feature>
<dbReference type="EMBL" id="JQCL01000053">
    <property type="protein sequence ID" value="KRO11669.1"/>
    <property type="molecule type" value="Genomic_DNA"/>
</dbReference>
<feature type="region of interest" description="Disordered" evidence="2">
    <location>
        <begin position="405"/>
        <end position="474"/>
    </location>
</feature>
<dbReference type="GO" id="GO:0004386">
    <property type="term" value="F:helicase activity"/>
    <property type="evidence" value="ECO:0007669"/>
    <property type="project" value="UniProtKB-KW"/>
</dbReference>
<evidence type="ECO:0000256" key="1">
    <source>
        <dbReference type="ARBA" id="ARBA00093462"/>
    </source>
</evidence>
<dbReference type="STRING" id="942150.IV64_GL002186"/>
<keyword evidence="5" id="KW-0547">Nucleotide-binding</keyword>
<reference evidence="5 6" key="1">
    <citation type="journal article" date="2015" name="Genome Announc.">
        <title>Expanding the biotechnology potential of lactobacilli through comparative genomics of 213 strains and associated genera.</title>
        <authorList>
            <person name="Sun Z."/>
            <person name="Harris H.M."/>
            <person name="McCann A."/>
            <person name="Guo C."/>
            <person name="Argimon S."/>
            <person name="Zhang W."/>
            <person name="Yang X."/>
            <person name="Jeffery I.B."/>
            <person name="Cooney J.C."/>
            <person name="Kagawa T.F."/>
            <person name="Liu W."/>
            <person name="Song Y."/>
            <person name="Salvetti E."/>
            <person name="Wrobel A."/>
            <person name="Rasinkangas P."/>
            <person name="Parkhill J."/>
            <person name="Rea M.C."/>
            <person name="O'Sullivan O."/>
            <person name="Ritari J."/>
            <person name="Douillard F.P."/>
            <person name="Paul Ross R."/>
            <person name="Yang R."/>
            <person name="Briner A.E."/>
            <person name="Felis G.E."/>
            <person name="de Vos W.M."/>
            <person name="Barrangou R."/>
            <person name="Klaenhammer T.R."/>
            <person name="Caufield P.W."/>
            <person name="Cui Y."/>
            <person name="Zhang H."/>
            <person name="O'Toole P.W."/>
        </authorList>
    </citation>
    <scope>NUCLEOTIDE SEQUENCE [LARGE SCALE GENOMIC DNA]</scope>
    <source>
        <strain evidence="5 6">LMG 26013</strain>
    </source>
</reference>
<evidence type="ECO:0000259" key="4">
    <source>
        <dbReference type="Pfam" id="PF25888"/>
    </source>
</evidence>
<dbReference type="Pfam" id="PF07261">
    <property type="entry name" value="DnaB_2"/>
    <property type="match status" value="1"/>
</dbReference>
<dbReference type="RefSeq" id="WP_057705925.1">
    <property type="nucleotide sequence ID" value="NZ_JQCL01000053.1"/>
</dbReference>
<keyword evidence="6" id="KW-1185">Reference proteome</keyword>
<evidence type="ECO:0000256" key="2">
    <source>
        <dbReference type="SAM" id="MobiDB-lite"/>
    </source>
</evidence>
<comment type="similarity">
    <text evidence="1">Belongs to the DnaB/DnaD family.</text>
</comment>
<dbReference type="InterPro" id="IPR006343">
    <property type="entry name" value="DnaB/C_C"/>
</dbReference>
<dbReference type="Proteomes" id="UP000051783">
    <property type="component" value="Unassembled WGS sequence"/>
</dbReference>
<keyword evidence="5" id="KW-0067">ATP-binding</keyword>
<keyword evidence="5" id="KW-0378">Hydrolase</keyword>
<dbReference type="InterPro" id="IPR058660">
    <property type="entry name" value="WHD_DnaB"/>
</dbReference>
<dbReference type="AlphaFoldDB" id="A0A0R2MD94"/>
<evidence type="ECO:0000313" key="6">
    <source>
        <dbReference type="Proteomes" id="UP000051783"/>
    </source>
</evidence>
<evidence type="ECO:0000313" key="5">
    <source>
        <dbReference type="EMBL" id="KRO11669.1"/>
    </source>
</evidence>
<dbReference type="PATRIC" id="fig|942150.3.peg.2287"/>
<name>A0A0R2MD94_9LACO</name>
<dbReference type="Pfam" id="PF25888">
    <property type="entry name" value="WHD_DnaB"/>
    <property type="match status" value="1"/>
</dbReference>
<protein>
    <submittedName>
        <fullName evidence="5">Replicative DNA helicase DnaB</fullName>
    </submittedName>
</protein>
<gene>
    <name evidence="5" type="ORF">IV64_GL002186</name>
</gene>
<feature type="domain" description="Replicative helicase loading/DNA remodeling protein DnaB N-terminal winged helix" evidence="4">
    <location>
        <begin position="30"/>
        <end position="253"/>
    </location>
</feature>
<keyword evidence="5" id="KW-0347">Helicase</keyword>
<comment type="caution">
    <text evidence="5">The sequence shown here is derived from an EMBL/GenBank/DDBJ whole genome shotgun (WGS) entry which is preliminary data.</text>
</comment>
<feature type="compositionally biased region" description="Basic and acidic residues" evidence="2">
    <location>
        <begin position="454"/>
        <end position="474"/>
    </location>
</feature>
<sequence length="474" mass="52253">MVQAMQTNNEPQLTPKTGLVVPSVPALSAADQAVLAELYLPLIGPLAYSLYAALRSLQSSENELSNRRSHAELLGVLGADLPSVLSARKKLEATGLLRSYYQEDELGAVYVYRLQVPMTALHFFADDLLSILLLDTVGELRYQQLASDFTPASVDLSKAQNVTADLLDVFHIDRRKVTNDAPLSVQKARAQLAAQEPAEPTNPVIGDDDFDWQLLGQVLKQNYVDLKQVAGSRQLIITESRVYGISEIEMAKLISEVASLTTGQFDESQLKLLIARRYERPSAPAVAETAAPATPAKASATVKGQLTAAEQQLVSYAKSTTPYDFLADLKQEKHGFVTSGENRLVHDLVNRGVLPSAVINMLVFYLLQNRELAALNRNLLETVANDWQQHTLTTPEAALAYIKTRQQPKKRPARRQNNGRPVRKEIVPKWAQEQTKGKQAAPKSKSAANQLTEAQRKQLAERVAKLDANSKKED</sequence>